<organism evidence="4 5">
    <name type="scientific">Mesorhabditis spiculigera</name>
    <dbReference type="NCBI Taxonomy" id="96644"/>
    <lineage>
        <taxon>Eukaryota</taxon>
        <taxon>Metazoa</taxon>
        <taxon>Ecdysozoa</taxon>
        <taxon>Nematoda</taxon>
        <taxon>Chromadorea</taxon>
        <taxon>Rhabditida</taxon>
        <taxon>Rhabditina</taxon>
        <taxon>Rhabditomorpha</taxon>
        <taxon>Rhabditoidea</taxon>
        <taxon>Rhabditidae</taxon>
        <taxon>Mesorhabditinae</taxon>
        <taxon>Mesorhabditis</taxon>
    </lineage>
</organism>
<dbReference type="PANTHER" id="PTHR18952">
    <property type="entry name" value="CARBONIC ANHYDRASE"/>
    <property type="match status" value="1"/>
</dbReference>
<name>A0AA36CZC1_9BILA</name>
<dbReference type="SMART" id="SM01057">
    <property type="entry name" value="Carb_anhydrase"/>
    <property type="match status" value="1"/>
</dbReference>
<feature type="chain" id="PRO_5041290561" description="Alpha-carbonic anhydrase domain-containing protein" evidence="2">
    <location>
        <begin position="20"/>
        <end position="427"/>
    </location>
</feature>
<evidence type="ECO:0000313" key="5">
    <source>
        <dbReference type="Proteomes" id="UP001177023"/>
    </source>
</evidence>
<proteinExistence type="inferred from homology"/>
<dbReference type="CDD" id="cd00326">
    <property type="entry name" value="alpha_CA"/>
    <property type="match status" value="1"/>
</dbReference>
<evidence type="ECO:0000313" key="4">
    <source>
        <dbReference type="EMBL" id="CAJ0577193.1"/>
    </source>
</evidence>
<keyword evidence="5" id="KW-1185">Reference proteome</keyword>
<dbReference type="Pfam" id="PF00194">
    <property type="entry name" value="Carb_anhydrase"/>
    <property type="match status" value="1"/>
</dbReference>
<feature type="domain" description="Alpha-carbonic anhydrase" evidence="3">
    <location>
        <begin position="91"/>
        <end position="361"/>
    </location>
</feature>
<dbReference type="Gene3D" id="3.10.200.10">
    <property type="entry name" value="Alpha carbonic anhydrase"/>
    <property type="match status" value="1"/>
</dbReference>
<dbReference type="SUPFAM" id="SSF51069">
    <property type="entry name" value="Carbonic anhydrase"/>
    <property type="match status" value="1"/>
</dbReference>
<evidence type="ECO:0000259" key="3">
    <source>
        <dbReference type="PROSITE" id="PS51144"/>
    </source>
</evidence>
<dbReference type="PROSITE" id="PS51257">
    <property type="entry name" value="PROKAR_LIPOPROTEIN"/>
    <property type="match status" value="1"/>
</dbReference>
<dbReference type="EMBL" id="CATQJA010002648">
    <property type="protein sequence ID" value="CAJ0577193.1"/>
    <property type="molecule type" value="Genomic_DNA"/>
</dbReference>
<dbReference type="InterPro" id="IPR001148">
    <property type="entry name" value="CA_dom"/>
</dbReference>
<dbReference type="InterPro" id="IPR023561">
    <property type="entry name" value="Carbonic_anhydrase_a-class"/>
</dbReference>
<gene>
    <name evidence="4" type="ORF">MSPICULIGERA_LOCUS15471</name>
</gene>
<dbReference type="Proteomes" id="UP001177023">
    <property type="component" value="Unassembled WGS sequence"/>
</dbReference>
<comment type="similarity">
    <text evidence="1">Belongs to the alpha-carbonic anhydrase family.</text>
</comment>
<dbReference type="GO" id="GO:0005886">
    <property type="term" value="C:plasma membrane"/>
    <property type="evidence" value="ECO:0007669"/>
    <property type="project" value="TreeGrafter"/>
</dbReference>
<evidence type="ECO:0000256" key="1">
    <source>
        <dbReference type="ARBA" id="ARBA00010718"/>
    </source>
</evidence>
<dbReference type="GO" id="GO:0004089">
    <property type="term" value="F:carbonate dehydratase activity"/>
    <property type="evidence" value="ECO:0007669"/>
    <property type="project" value="InterPro"/>
</dbReference>
<dbReference type="PANTHER" id="PTHR18952:SF278">
    <property type="entry name" value="CARBONIC ANHYDRASE"/>
    <property type="match status" value="1"/>
</dbReference>
<reference evidence="4" key="1">
    <citation type="submission" date="2023-06" db="EMBL/GenBank/DDBJ databases">
        <authorList>
            <person name="Delattre M."/>
        </authorList>
    </citation>
    <scope>NUCLEOTIDE SEQUENCE</scope>
    <source>
        <strain evidence="4">AF72</strain>
    </source>
</reference>
<protein>
    <recommendedName>
        <fullName evidence="3">Alpha-carbonic anhydrase domain-containing protein</fullName>
    </recommendedName>
</protein>
<dbReference type="PROSITE" id="PS51144">
    <property type="entry name" value="ALPHA_CA_2"/>
    <property type="match status" value="1"/>
</dbReference>
<comment type="caution">
    <text evidence="4">The sequence shown here is derived from an EMBL/GenBank/DDBJ whole genome shotgun (WGS) entry which is preliminary data.</text>
</comment>
<sequence length="427" mass="48484">MRRILVYILYYFIFPIAQSCASYGSGGFGGLIPTQPPPTYSPIGDFTCCLVATPACPSGEYTSFVLIQFENGTTSSRGIGAIGPIQCTSAGKWEVHLSRRQPGNVRKVTCYQFSTDNQQSPIDILTNASTYDPNLTFFDLNYYPNDGYRLQWGHIAHGFYIYTTPPNDRSTFTSSSTDGIPYYLYQMHGHWGNPFMNGSEHLLDGQRLPAELHFVHYNRDEYGTFDNSVGKPNGIAVIAVFVEVGAANAEFDKILRPIQEVEELTKEHNATEQHEVIGVGFDYAKMIPDDHSYYTYTGSLTTGNYRTCVQWTVLRQSVTISHEQRELAEFAQFLTTEKPERQATNSKPMIPTKEEYFEWADENEDEGEEFYESNDGLVQSLQKLYDDGSKKMTFQQFLITLQKALKRQKKQKRSAPLLITARPEQIF</sequence>
<feature type="non-terminal residue" evidence="4">
    <location>
        <position position="427"/>
    </location>
</feature>
<dbReference type="GO" id="GO:0008270">
    <property type="term" value="F:zinc ion binding"/>
    <property type="evidence" value="ECO:0007669"/>
    <property type="project" value="InterPro"/>
</dbReference>
<dbReference type="InterPro" id="IPR036398">
    <property type="entry name" value="CA_dom_sf"/>
</dbReference>
<accession>A0AA36CZC1</accession>
<feature type="signal peptide" evidence="2">
    <location>
        <begin position="1"/>
        <end position="19"/>
    </location>
</feature>
<dbReference type="AlphaFoldDB" id="A0AA36CZC1"/>
<keyword evidence="2" id="KW-0732">Signal</keyword>
<evidence type="ECO:0000256" key="2">
    <source>
        <dbReference type="SAM" id="SignalP"/>
    </source>
</evidence>